<proteinExistence type="inferred from homology"/>
<evidence type="ECO:0000256" key="4">
    <source>
        <dbReference type="ARBA" id="ARBA00022605"/>
    </source>
</evidence>
<dbReference type="EC" id="2.5.1.54" evidence="8"/>
<comment type="catalytic activity">
    <reaction evidence="7 8">
        <text>D-erythrose 4-phosphate + phosphoenolpyruvate + H2O = 7-phospho-2-dehydro-3-deoxy-D-arabino-heptonate + phosphate</text>
        <dbReference type="Rhea" id="RHEA:14717"/>
        <dbReference type="ChEBI" id="CHEBI:15377"/>
        <dbReference type="ChEBI" id="CHEBI:16897"/>
        <dbReference type="ChEBI" id="CHEBI:43474"/>
        <dbReference type="ChEBI" id="CHEBI:58394"/>
        <dbReference type="ChEBI" id="CHEBI:58702"/>
        <dbReference type="EC" id="2.5.1.54"/>
    </reaction>
</comment>
<dbReference type="OrthoDB" id="9807331at2"/>
<dbReference type="InterPro" id="IPR013785">
    <property type="entry name" value="Aldolase_TIM"/>
</dbReference>
<dbReference type="Gene3D" id="3.20.20.70">
    <property type="entry name" value="Aldolase class I"/>
    <property type="match status" value="1"/>
</dbReference>
<comment type="similarity">
    <text evidence="3 8">Belongs to the class-I DAHP synthase family.</text>
</comment>
<evidence type="ECO:0000256" key="5">
    <source>
        <dbReference type="ARBA" id="ARBA00022679"/>
    </source>
</evidence>
<reference evidence="10 11" key="1">
    <citation type="submission" date="2016-10" db="EMBL/GenBank/DDBJ databases">
        <authorList>
            <person name="de Groot N.N."/>
        </authorList>
    </citation>
    <scope>NUCLEOTIDE SEQUENCE [LARGE SCALE GENOMIC DNA]</scope>
    <source>
        <strain evidence="10 11">DSM 18438</strain>
    </source>
</reference>
<evidence type="ECO:0000259" key="9">
    <source>
        <dbReference type="Pfam" id="PF00793"/>
    </source>
</evidence>
<dbReference type="UniPathway" id="UPA00053">
    <property type="reaction ID" value="UER00084"/>
</dbReference>
<dbReference type="NCBIfam" id="NF009395">
    <property type="entry name" value="PRK12755.1"/>
    <property type="match status" value="1"/>
</dbReference>
<feature type="domain" description="DAHP synthetase I/KDSA" evidence="9">
    <location>
        <begin position="44"/>
        <end position="333"/>
    </location>
</feature>
<keyword evidence="6 8" id="KW-0057">Aromatic amino acid biosynthesis</keyword>
<dbReference type="NCBIfam" id="TIGR00034">
    <property type="entry name" value="aroFGH"/>
    <property type="match status" value="1"/>
</dbReference>
<accession>A0A1I1FE13</accession>
<dbReference type="InterPro" id="IPR006218">
    <property type="entry name" value="DAHP1/KDSA"/>
</dbReference>
<evidence type="ECO:0000256" key="8">
    <source>
        <dbReference type="PIRNR" id="PIRNR001361"/>
    </source>
</evidence>
<dbReference type="GO" id="GO:0003849">
    <property type="term" value="F:3-deoxy-7-phosphoheptulonate synthase activity"/>
    <property type="evidence" value="ECO:0007669"/>
    <property type="project" value="UniProtKB-EC"/>
</dbReference>
<evidence type="ECO:0000313" key="10">
    <source>
        <dbReference type="EMBL" id="SFB97637.1"/>
    </source>
</evidence>
<dbReference type="RefSeq" id="WP_091960051.1">
    <property type="nucleotide sequence ID" value="NZ_FOLH01000002.1"/>
</dbReference>
<dbReference type="PANTHER" id="PTHR21225">
    <property type="entry name" value="PHOSPHO-2-DEHYDRO-3-DEOXYHEPTONATE ALDOLASE DAHP SYNTHETASE"/>
    <property type="match status" value="1"/>
</dbReference>
<evidence type="ECO:0000313" key="11">
    <source>
        <dbReference type="Proteomes" id="UP000199058"/>
    </source>
</evidence>
<sequence>MNSSLNQQLNQRPLMTAAELKKKLPLPPGVQQRVDQQREQLKSLLAEKDSRFLAIVGPCSVHDREATLDYAQRLAELQERVGDQLLLVMRVYVEKPRTCLGWKGLVTDPQRDGQIDINTGLQSSRQLMLDVIKLGLPVATEALNPHLAGYFDDLVSWYALGARTTESQTHREMASGLPGVIGFKNATDGSIDVAIHAMKAAAAPQVITRINAAGQLVQEAVVGNADSHLVLRGGKSGPNYESASLLKASRELQATGVNSRILVDASHANCGKIAERQVQVLEEVAELLRTGHPVLGIMMESFLRGGNQPLQAGPGTYGQSMTDPCLDWEATQQALLQLAVEVKRAQHQAETA</sequence>
<gene>
    <name evidence="10" type="ORF">SAMN05660443_0967</name>
</gene>
<evidence type="ECO:0000256" key="1">
    <source>
        <dbReference type="ARBA" id="ARBA00003726"/>
    </source>
</evidence>
<dbReference type="STRING" id="1122252.SAMN05660443_0967"/>
<keyword evidence="5 8" id="KW-0808">Transferase</keyword>
<dbReference type="Pfam" id="PF00793">
    <property type="entry name" value="DAHP_synth_1"/>
    <property type="match status" value="1"/>
</dbReference>
<comment type="function">
    <text evidence="1 8">Stereospecific condensation of phosphoenolpyruvate (PEP) and D-erythrose-4-phosphate (E4P) giving rise to 3-deoxy-D-arabino-heptulosonate-7-phosphate (DAHP).</text>
</comment>
<dbReference type="PIRSF" id="PIRSF001361">
    <property type="entry name" value="DAHP_synthase"/>
    <property type="match status" value="1"/>
</dbReference>
<dbReference type="Proteomes" id="UP000199058">
    <property type="component" value="Unassembled WGS sequence"/>
</dbReference>
<protein>
    <recommendedName>
        <fullName evidence="8">Phospho-2-dehydro-3-deoxyheptonate aldolase</fullName>
        <ecNumber evidence="8">2.5.1.54</ecNumber>
    </recommendedName>
</protein>
<keyword evidence="11" id="KW-1185">Reference proteome</keyword>
<evidence type="ECO:0000256" key="6">
    <source>
        <dbReference type="ARBA" id="ARBA00023141"/>
    </source>
</evidence>
<evidence type="ECO:0000256" key="3">
    <source>
        <dbReference type="ARBA" id="ARBA00007985"/>
    </source>
</evidence>
<dbReference type="GO" id="GO:0005737">
    <property type="term" value="C:cytoplasm"/>
    <property type="evidence" value="ECO:0007669"/>
    <property type="project" value="TreeGrafter"/>
</dbReference>
<comment type="pathway">
    <text evidence="2 8">Metabolic intermediate biosynthesis; chorismate biosynthesis; chorismate from D-erythrose 4-phosphate and phosphoenolpyruvate: step 1/7.</text>
</comment>
<organism evidence="10 11">
    <name type="scientific">Marinospirillum celere</name>
    <dbReference type="NCBI Taxonomy" id="1122252"/>
    <lineage>
        <taxon>Bacteria</taxon>
        <taxon>Pseudomonadati</taxon>
        <taxon>Pseudomonadota</taxon>
        <taxon>Gammaproteobacteria</taxon>
        <taxon>Oceanospirillales</taxon>
        <taxon>Oceanospirillaceae</taxon>
        <taxon>Marinospirillum</taxon>
    </lineage>
</organism>
<dbReference type="GO" id="GO:0009423">
    <property type="term" value="P:chorismate biosynthetic process"/>
    <property type="evidence" value="ECO:0007669"/>
    <property type="project" value="UniProtKB-UniPathway"/>
</dbReference>
<dbReference type="SUPFAM" id="SSF51569">
    <property type="entry name" value="Aldolase"/>
    <property type="match status" value="1"/>
</dbReference>
<dbReference type="GO" id="GO:0008652">
    <property type="term" value="P:amino acid biosynthetic process"/>
    <property type="evidence" value="ECO:0007669"/>
    <property type="project" value="UniProtKB-KW"/>
</dbReference>
<evidence type="ECO:0000256" key="7">
    <source>
        <dbReference type="ARBA" id="ARBA00047508"/>
    </source>
</evidence>
<dbReference type="AlphaFoldDB" id="A0A1I1FE13"/>
<dbReference type="InterPro" id="IPR006219">
    <property type="entry name" value="DAHP_synth_1"/>
</dbReference>
<dbReference type="EMBL" id="FOLH01000002">
    <property type="protein sequence ID" value="SFB97637.1"/>
    <property type="molecule type" value="Genomic_DNA"/>
</dbReference>
<name>A0A1I1FE13_9GAMM</name>
<dbReference type="PANTHER" id="PTHR21225:SF12">
    <property type="entry name" value="PHOSPHO-2-DEHYDRO-3-DEOXYHEPTONATE ALDOLASE, TYROSINE-INHIBITED"/>
    <property type="match status" value="1"/>
</dbReference>
<dbReference type="GO" id="GO:0009073">
    <property type="term" value="P:aromatic amino acid family biosynthetic process"/>
    <property type="evidence" value="ECO:0007669"/>
    <property type="project" value="UniProtKB-KW"/>
</dbReference>
<keyword evidence="4 8" id="KW-0028">Amino-acid biosynthesis</keyword>
<evidence type="ECO:0000256" key="2">
    <source>
        <dbReference type="ARBA" id="ARBA00004688"/>
    </source>
</evidence>